<dbReference type="Gramene" id="KOM58027">
    <property type="protein sequence ID" value="KOM58027"/>
    <property type="gene ID" value="LR48_Vigan11g106000"/>
</dbReference>
<evidence type="ECO:0000259" key="1">
    <source>
        <dbReference type="Pfam" id="PF26133"/>
    </source>
</evidence>
<evidence type="ECO:0000313" key="3">
    <source>
        <dbReference type="Proteomes" id="UP000053144"/>
    </source>
</evidence>
<dbReference type="AlphaFoldDB" id="A0A0L9VT54"/>
<dbReference type="Pfam" id="PF26133">
    <property type="entry name" value="DUF8039"/>
    <property type="match status" value="1"/>
</dbReference>
<dbReference type="EMBL" id="CM003381">
    <property type="protein sequence ID" value="KOM58027.1"/>
    <property type="molecule type" value="Genomic_DNA"/>
</dbReference>
<sequence>MKQDIRKEITQEITKKVQAKLYDEVAEMVTRQFQQQFEHYGMRRSGKGSCLDVGAQGDDMDVTRPCHLYIFSPTWTMLVARSTVYEAAIVVHSVELGEDEVKVLVDEVVVSSNIKW</sequence>
<name>A0A0L9VT54_PHAAN</name>
<dbReference type="InterPro" id="IPR058352">
    <property type="entry name" value="DUF8039"/>
</dbReference>
<feature type="domain" description="DUF8039" evidence="1">
    <location>
        <begin position="57"/>
        <end position="109"/>
    </location>
</feature>
<proteinExistence type="predicted"/>
<reference evidence="3" key="1">
    <citation type="journal article" date="2015" name="Proc. Natl. Acad. Sci. U.S.A.">
        <title>Genome sequencing of adzuki bean (Vigna angularis) provides insight into high starch and low fat accumulation and domestication.</title>
        <authorList>
            <person name="Yang K."/>
            <person name="Tian Z."/>
            <person name="Chen C."/>
            <person name="Luo L."/>
            <person name="Zhao B."/>
            <person name="Wang Z."/>
            <person name="Yu L."/>
            <person name="Li Y."/>
            <person name="Sun Y."/>
            <person name="Li W."/>
            <person name="Chen Y."/>
            <person name="Li Y."/>
            <person name="Zhang Y."/>
            <person name="Ai D."/>
            <person name="Zhao J."/>
            <person name="Shang C."/>
            <person name="Ma Y."/>
            <person name="Wu B."/>
            <person name="Wang M."/>
            <person name="Gao L."/>
            <person name="Sun D."/>
            <person name="Zhang P."/>
            <person name="Guo F."/>
            <person name="Wang W."/>
            <person name="Li Y."/>
            <person name="Wang J."/>
            <person name="Varshney R.K."/>
            <person name="Wang J."/>
            <person name="Ling H.Q."/>
            <person name="Wan P."/>
        </authorList>
    </citation>
    <scope>NUCLEOTIDE SEQUENCE</scope>
    <source>
        <strain evidence="3">cv. Jingnong 6</strain>
    </source>
</reference>
<evidence type="ECO:0000313" key="2">
    <source>
        <dbReference type="EMBL" id="KOM58027.1"/>
    </source>
</evidence>
<gene>
    <name evidence="2" type="ORF">LR48_Vigan11g106000</name>
</gene>
<accession>A0A0L9VT54</accession>
<dbReference type="Proteomes" id="UP000053144">
    <property type="component" value="Chromosome 11"/>
</dbReference>
<organism evidence="2 3">
    <name type="scientific">Phaseolus angularis</name>
    <name type="common">Azuki bean</name>
    <name type="synonym">Vigna angularis</name>
    <dbReference type="NCBI Taxonomy" id="3914"/>
    <lineage>
        <taxon>Eukaryota</taxon>
        <taxon>Viridiplantae</taxon>
        <taxon>Streptophyta</taxon>
        <taxon>Embryophyta</taxon>
        <taxon>Tracheophyta</taxon>
        <taxon>Spermatophyta</taxon>
        <taxon>Magnoliopsida</taxon>
        <taxon>eudicotyledons</taxon>
        <taxon>Gunneridae</taxon>
        <taxon>Pentapetalae</taxon>
        <taxon>rosids</taxon>
        <taxon>fabids</taxon>
        <taxon>Fabales</taxon>
        <taxon>Fabaceae</taxon>
        <taxon>Papilionoideae</taxon>
        <taxon>50 kb inversion clade</taxon>
        <taxon>NPAAA clade</taxon>
        <taxon>indigoferoid/millettioid clade</taxon>
        <taxon>Phaseoleae</taxon>
        <taxon>Vigna</taxon>
    </lineage>
</organism>
<protein>
    <recommendedName>
        <fullName evidence="1">DUF8039 domain-containing protein</fullName>
    </recommendedName>
</protein>